<protein>
    <recommendedName>
        <fullName evidence="8">Myb-like domain-containing protein</fullName>
    </recommendedName>
</protein>
<keyword evidence="10" id="KW-1185">Reference proteome</keyword>
<feature type="compositionally biased region" description="Low complexity" evidence="7">
    <location>
        <begin position="1"/>
        <end position="15"/>
    </location>
</feature>
<dbReference type="Gene3D" id="1.10.10.60">
    <property type="entry name" value="Homeodomain-like"/>
    <property type="match status" value="1"/>
</dbReference>
<proteinExistence type="predicted"/>
<feature type="region of interest" description="Disordered" evidence="7">
    <location>
        <begin position="1"/>
        <end position="77"/>
    </location>
</feature>
<evidence type="ECO:0000256" key="5">
    <source>
        <dbReference type="ARBA" id="ARBA00023163"/>
    </source>
</evidence>
<dbReference type="GO" id="GO:0000976">
    <property type="term" value="F:transcription cis-regulatory region binding"/>
    <property type="evidence" value="ECO:0007669"/>
    <property type="project" value="InterPro"/>
</dbReference>
<evidence type="ECO:0000256" key="6">
    <source>
        <dbReference type="ARBA" id="ARBA00023242"/>
    </source>
</evidence>
<dbReference type="InterPro" id="IPR044847">
    <property type="entry name" value="KAN_fam"/>
</dbReference>
<reference evidence="9 10" key="1">
    <citation type="submission" date="2024-01" db="EMBL/GenBank/DDBJ databases">
        <title>The genomes of 5 underutilized Papilionoideae crops provide insights into root nodulation and disease resistanc.</title>
        <authorList>
            <person name="Yuan L."/>
        </authorList>
    </citation>
    <scope>NUCLEOTIDE SEQUENCE [LARGE SCALE GENOMIC DNA]</scope>
    <source>
        <strain evidence="9">ZHUSHIDOU_FW_LH</strain>
        <tissue evidence="9">Leaf</tissue>
    </source>
</reference>
<feature type="compositionally biased region" description="Polar residues" evidence="7">
    <location>
        <begin position="197"/>
        <end position="207"/>
    </location>
</feature>
<dbReference type="PANTHER" id="PTHR31496">
    <property type="entry name" value="TRANSCRIPTION FACTOR KAN2-RELATED"/>
    <property type="match status" value="1"/>
</dbReference>
<keyword evidence="5" id="KW-0804">Transcription</keyword>
<evidence type="ECO:0000256" key="7">
    <source>
        <dbReference type="SAM" id="MobiDB-lite"/>
    </source>
</evidence>
<organism evidence="9 10">
    <name type="scientific">Crotalaria pallida</name>
    <name type="common">Smooth rattlebox</name>
    <name type="synonym">Crotalaria striata</name>
    <dbReference type="NCBI Taxonomy" id="3830"/>
    <lineage>
        <taxon>Eukaryota</taxon>
        <taxon>Viridiplantae</taxon>
        <taxon>Streptophyta</taxon>
        <taxon>Embryophyta</taxon>
        <taxon>Tracheophyta</taxon>
        <taxon>Spermatophyta</taxon>
        <taxon>Magnoliopsida</taxon>
        <taxon>eudicotyledons</taxon>
        <taxon>Gunneridae</taxon>
        <taxon>Pentapetalae</taxon>
        <taxon>rosids</taxon>
        <taxon>fabids</taxon>
        <taxon>Fabales</taxon>
        <taxon>Fabaceae</taxon>
        <taxon>Papilionoideae</taxon>
        <taxon>50 kb inversion clade</taxon>
        <taxon>genistoids sensu lato</taxon>
        <taxon>core genistoids</taxon>
        <taxon>Crotalarieae</taxon>
        <taxon>Crotalaria</taxon>
    </lineage>
</organism>
<keyword evidence="3" id="KW-0221">Differentiation</keyword>
<feature type="domain" description="Myb-like" evidence="8">
    <location>
        <begin position="89"/>
        <end position="138"/>
    </location>
</feature>
<evidence type="ECO:0000256" key="4">
    <source>
        <dbReference type="ARBA" id="ARBA00023015"/>
    </source>
</evidence>
<evidence type="ECO:0000256" key="2">
    <source>
        <dbReference type="ARBA" id="ARBA00022473"/>
    </source>
</evidence>
<evidence type="ECO:0000313" key="10">
    <source>
        <dbReference type="Proteomes" id="UP001372338"/>
    </source>
</evidence>
<evidence type="ECO:0000313" key="9">
    <source>
        <dbReference type="EMBL" id="KAK7245873.1"/>
    </source>
</evidence>
<sequence>MNNNAEEANNTNNNNIKKSLNKEKRQTKMISVATASRISSVVESNSTKASSSATGAKSRGRPRKEKNLPEATEETKARAYNRSKVPTFRWSQQLHDSFVHAVQNLGGVDRASPKMVLDAMNVDSLTIAHVKSHLQMYRKYKKREQAGQVKRRYYRKTDFPSPSFSSTLNPRYGKNTQNQSNKTDDNADEEEPAGIQAQGNHPEQSRNGYRGGAESTNNVGNGDEKKEPTFIFFKELLGGPSTHENNNNPPQVESLGAAYYQILQKKAVVAAEEKTDDEDMLSLTIGSRIPPVLNNQNAMADVSLELKLV</sequence>
<comment type="caution">
    <text evidence="9">The sequence shown here is derived from an EMBL/GenBank/DDBJ whole genome shotgun (WGS) entry which is preliminary data.</text>
</comment>
<dbReference type="AlphaFoldDB" id="A0AAN9E6N6"/>
<keyword evidence="6" id="KW-0539">Nucleus</keyword>
<dbReference type="InterPro" id="IPR009057">
    <property type="entry name" value="Homeodomain-like_sf"/>
</dbReference>
<dbReference type="Pfam" id="PF00249">
    <property type="entry name" value="Myb_DNA-binding"/>
    <property type="match status" value="1"/>
</dbReference>
<feature type="compositionally biased region" description="Low complexity" evidence="7">
    <location>
        <begin position="39"/>
        <end position="57"/>
    </location>
</feature>
<dbReference type="InterPro" id="IPR006447">
    <property type="entry name" value="Myb_dom_plants"/>
</dbReference>
<feature type="compositionally biased region" description="Polar residues" evidence="7">
    <location>
        <begin position="160"/>
        <end position="181"/>
    </location>
</feature>
<keyword evidence="2" id="KW-0217">Developmental protein</keyword>
<dbReference type="Proteomes" id="UP001372338">
    <property type="component" value="Unassembled WGS sequence"/>
</dbReference>
<accession>A0AAN9E6N6</accession>
<evidence type="ECO:0000256" key="3">
    <source>
        <dbReference type="ARBA" id="ARBA00022782"/>
    </source>
</evidence>
<dbReference type="GO" id="GO:0005634">
    <property type="term" value="C:nucleus"/>
    <property type="evidence" value="ECO:0007669"/>
    <property type="project" value="UniProtKB-SubCell"/>
</dbReference>
<gene>
    <name evidence="9" type="ORF">RIF29_40727</name>
</gene>
<dbReference type="InterPro" id="IPR001005">
    <property type="entry name" value="SANT/Myb"/>
</dbReference>
<feature type="region of interest" description="Disordered" evidence="7">
    <location>
        <begin position="141"/>
        <end position="225"/>
    </location>
</feature>
<dbReference type="EMBL" id="JAYWIO010000008">
    <property type="protein sequence ID" value="KAK7245873.1"/>
    <property type="molecule type" value="Genomic_DNA"/>
</dbReference>
<dbReference type="GO" id="GO:0010158">
    <property type="term" value="P:abaxial cell fate specification"/>
    <property type="evidence" value="ECO:0007669"/>
    <property type="project" value="InterPro"/>
</dbReference>
<name>A0AAN9E6N6_CROPI</name>
<dbReference type="SUPFAM" id="SSF46689">
    <property type="entry name" value="Homeodomain-like"/>
    <property type="match status" value="1"/>
</dbReference>
<dbReference type="NCBIfam" id="TIGR01557">
    <property type="entry name" value="myb_SHAQKYF"/>
    <property type="match status" value="1"/>
</dbReference>
<dbReference type="FunFam" id="1.10.10.60:FF:000007">
    <property type="entry name" value="Two-component response regulator"/>
    <property type="match status" value="1"/>
</dbReference>
<dbReference type="GO" id="GO:0006355">
    <property type="term" value="P:regulation of DNA-templated transcription"/>
    <property type="evidence" value="ECO:0007669"/>
    <property type="project" value="InterPro"/>
</dbReference>
<evidence type="ECO:0000256" key="1">
    <source>
        <dbReference type="ARBA" id="ARBA00004123"/>
    </source>
</evidence>
<evidence type="ECO:0000259" key="8">
    <source>
        <dbReference type="Pfam" id="PF00249"/>
    </source>
</evidence>
<comment type="subcellular location">
    <subcellularLocation>
        <location evidence="1">Nucleus</location>
    </subcellularLocation>
</comment>
<dbReference type="PANTHER" id="PTHR31496:SF3">
    <property type="entry name" value="TRANSCRIPTION REPRESSOR KAN1"/>
    <property type="match status" value="1"/>
</dbReference>
<feature type="compositionally biased region" description="Basic and acidic residues" evidence="7">
    <location>
        <begin position="65"/>
        <end position="77"/>
    </location>
</feature>
<keyword evidence="4" id="KW-0805">Transcription regulation</keyword>